<evidence type="ECO:0000256" key="1">
    <source>
        <dbReference type="SAM" id="Phobius"/>
    </source>
</evidence>
<keyword evidence="3" id="KW-1185">Reference proteome</keyword>
<protein>
    <submittedName>
        <fullName evidence="2">Uncharacterized protein</fullName>
    </submittedName>
</protein>
<name>A0ABW0XP36_9ACTN</name>
<feature type="transmembrane region" description="Helical" evidence="1">
    <location>
        <begin position="125"/>
        <end position="145"/>
    </location>
</feature>
<accession>A0ABW0XP36</accession>
<feature type="transmembrane region" description="Helical" evidence="1">
    <location>
        <begin position="12"/>
        <end position="29"/>
    </location>
</feature>
<feature type="transmembrane region" description="Helical" evidence="1">
    <location>
        <begin position="41"/>
        <end position="61"/>
    </location>
</feature>
<keyword evidence="1" id="KW-0472">Membrane</keyword>
<proteinExistence type="predicted"/>
<evidence type="ECO:0000313" key="2">
    <source>
        <dbReference type="EMBL" id="MFC5670276.1"/>
    </source>
</evidence>
<gene>
    <name evidence="2" type="ORF">ACFP2V_09170</name>
</gene>
<organism evidence="2 3">
    <name type="scientific">Streptomyces incanus</name>
    <dbReference type="NCBI Taxonomy" id="887453"/>
    <lineage>
        <taxon>Bacteria</taxon>
        <taxon>Bacillati</taxon>
        <taxon>Actinomycetota</taxon>
        <taxon>Actinomycetes</taxon>
        <taxon>Kitasatosporales</taxon>
        <taxon>Streptomycetaceae</taxon>
        <taxon>Streptomyces</taxon>
    </lineage>
</organism>
<evidence type="ECO:0000313" key="3">
    <source>
        <dbReference type="Proteomes" id="UP001596183"/>
    </source>
</evidence>
<dbReference type="RefSeq" id="WP_381208239.1">
    <property type="nucleotide sequence ID" value="NZ_JBHSPC010000023.1"/>
</dbReference>
<comment type="caution">
    <text evidence="2">The sequence shown here is derived from an EMBL/GenBank/DDBJ whole genome shotgun (WGS) entry which is preliminary data.</text>
</comment>
<dbReference type="EMBL" id="JBHSPC010000023">
    <property type="protein sequence ID" value="MFC5670276.1"/>
    <property type="molecule type" value="Genomic_DNA"/>
</dbReference>
<keyword evidence="1" id="KW-0812">Transmembrane</keyword>
<feature type="transmembrane region" description="Helical" evidence="1">
    <location>
        <begin position="165"/>
        <end position="184"/>
    </location>
</feature>
<reference evidence="3" key="1">
    <citation type="journal article" date="2019" name="Int. J. Syst. Evol. Microbiol.">
        <title>The Global Catalogue of Microorganisms (GCM) 10K type strain sequencing project: providing services to taxonomists for standard genome sequencing and annotation.</title>
        <authorList>
            <consortium name="The Broad Institute Genomics Platform"/>
            <consortium name="The Broad Institute Genome Sequencing Center for Infectious Disease"/>
            <person name="Wu L."/>
            <person name="Ma J."/>
        </authorList>
    </citation>
    <scope>NUCLEOTIDE SEQUENCE [LARGE SCALE GENOMIC DNA]</scope>
    <source>
        <strain evidence="3">JCM 13852</strain>
    </source>
</reference>
<keyword evidence="1" id="KW-1133">Transmembrane helix</keyword>
<sequence>MTLYATQVRQWLAVPAALGLLIAVCLLAGKSEVPVPSITSGMGNAQLAFFTPVLAIVAVMYCLDRRLGQAETTAVQPVSTLDRGMVTVTAALAHLAGLLVGMDIARNTVLLLAVALLIRRLINEAAATAAGLMLLVLNLVAGRAYDPDGLVSHTWWAIALYPADNFSAWLATAAAFALALPLGIPRR</sequence>
<dbReference type="Proteomes" id="UP001596183">
    <property type="component" value="Unassembled WGS sequence"/>
</dbReference>